<dbReference type="SUPFAM" id="SSF51735">
    <property type="entry name" value="NAD(P)-binding Rossmann-fold domains"/>
    <property type="match status" value="1"/>
</dbReference>
<dbReference type="EC" id="1.1.1.30" evidence="4"/>
<gene>
    <name evidence="4" type="ORF">BSIN_3742</name>
</gene>
<sequence length="303" mass="32467">MTLRQRTWQPRRSAASRLSANRFDFDSNSHPTPKETLRMAAHDLLKPYDDLRVLVTGGAAGIGLAIADAFADCGARVHICDASETALAALVDRPQRPALGATLADVTDPRAIDRVFADIAHTFGGLDVLVNNTGIAGPTGGIDEITSAQWEQTVAINLNAQFEFTRRAVPLLRNAAHGGSIIALSSVAGRLGYAYRTPYSATKWAIVGLVKSLAIELGPLGIRVNAIQPGIVRGPRMRRVIEARAAQLGLGYREMEARYLEKISLRRMTDPDEIAATALFLCTPGARSITGQAISVCGNVETL</sequence>
<dbReference type="Pfam" id="PF13561">
    <property type="entry name" value="adh_short_C2"/>
    <property type="match status" value="1"/>
</dbReference>
<proteinExistence type="inferred from homology"/>
<dbReference type="PRINTS" id="PR00080">
    <property type="entry name" value="SDRFAMILY"/>
</dbReference>
<dbReference type="InterPro" id="IPR020904">
    <property type="entry name" value="Sc_DH/Rdtase_CS"/>
</dbReference>
<feature type="compositionally biased region" description="Basic and acidic residues" evidence="3">
    <location>
        <begin position="23"/>
        <end position="32"/>
    </location>
</feature>
<dbReference type="AlphaFoldDB" id="A0A238H5L8"/>
<evidence type="ECO:0000313" key="4">
    <source>
        <dbReference type="EMBL" id="SMG00609.1"/>
    </source>
</evidence>
<dbReference type="CDD" id="cd05233">
    <property type="entry name" value="SDR_c"/>
    <property type="match status" value="1"/>
</dbReference>
<dbReference type="InterPro" id="IPR036291">
    <property type="entry name" value="NAD(P)-bd_dom_sf"/>
</dbReference>
<dbReference type="NCBIfam" id="NF009466">
    <property type="entry name" value="PRK12826.1-2"/>
    <property type="match status" value="1"/>
</dbReference>
<evidence type="ECO:0000256" key="2">
    <source>
        <dbReference type="ARBA" id="ARBA00023002"/>
    </source>
</evidence>
<evidence type="ECO:0000256" key="3">
    <source>
        <dbReference type="SAM" id="MobiDB-lite"/>
    </source>
</evidence>
<feature type="compositionally biased region" description="Polar residues" evidence="3">
    <location>
        <begin position="1"/>
        <end position="10"/>
    </location>
</feature>
<dbReference type="EMBL" id="FXAN01000058">
    <property type="protein sequence ID" value="SMG00609.1"/>
    <property type="molecule type" value="Genomic_DNA"/>
</dbReference>
<dbReference type="Gene3D" id="3.40.50.720">
    <property type="entry name" value="NAD(P)-binding Rossmann-like Domain"/>
    <property type="match status" value="1"/>
</dbReference>
<dbReference type="FunFam" id="3.40.50.720:FF:000084">
    <property type="entry name" value="Short-chain dehydrogenase reductase"/>
    <property type="match status" value="1"/>
</dbReference>
<comment type="similarity">
    <text evidence="1">Belongs to the short-chain dehydrogenases/reductases (SDR) family.</text>
</comment>
<accession>A0A238H5L8</accession>
<feature type="region of interest" description="Disordered" evidence="3">
    <location>
        <begin position="1"/>
        <end position="32"/>
    </location>
</feature>
<keyword evidence="2 4" id="KW-0560">Oxidoreductase</keyword>
<evidence type="ECO:0000313" key="5">
    <source>
        <dbReference type="Proteomes" id="UP000198460"/>
    </source>
</evidence>
<dbReference type="PANTHER" id="PTHR24321">
    <property type="entry name" value="DEHYDROGENASES, SHORT CHAIN"/>
    <property type="match status" value="1"/>
</dbReference>
<dbReference type="InterPro" id="IPR002347">
    <property type="entry name" value="SDR_fam"/>
</dbReference>
<dbReference type="GO" id="GO:0003858">
    <property type="term" value="F:3-hydroxybutyrate dehydrogenase activity"/>
    <property type="evidence" value="ECO:0007669"/>
    <property type="project" value="UniProtKB-EC"/>
</dbReference>
<feature type="compositionally biased region" description="Low complexity" evidence="3">
    <location>
        <begin position="11"/>
        <end position="20"/>
    </location>
</feature>
<dbReference type="PANTHER" id="PTHR24321:SF8">
    <property type="entry name" value="ESTRADIOL 17-BETA-DEHYDROGENASE 8-RELATED"/>
    <property type="match status" value="1"/>
</dbReference>
<evidence type="ECO:0000256" key="1">
    <source>
        <dbReference type="ARBA" id="ARBA00006484"/>
    </source>
</evidence>
<organism evidence="4 5">
    <name type="scientific">Burkholderia singularis</name>
    <dbReference type="NCBI Taxonomy" id="1503053"/>
    <lineage>
        <taxon>Bacteria</taxon>
        <taxon>Pseudomonadati</taxon>
        <taxon>Pseudomonadota</taxon>
        <taxon>Betaproteobacteria</taxon>
        <taxon>Burkholderiales</taxon>
        <taxon>Burkholderiaceae</taxon>
        <taxon>Burkholderia</taxon>
        <taxon>pseudomallei group</taxon>
    </lineage>
</organism>
<dbReference type="PRINTS" id="PR00081">
    <property type="entry name" value="GDHRDH"/>
</dbReference>
<protein>
    <submittedName>
        <fullName evidence="4">D-beta-hydroxybutyrate dehydrogenase</fullName>
        <ecNumber evidence="4">1.1.1.30</ecNumber>
    </submittedName>
</protein>
<name>A0A238H5L8_9BURK</name>
<reference evidence="4 5" key="1">
    <citation type="submission" date="2017-04" db="EMBL/GenBank/DDBJ databases">
        <authorList>
            <person name="Afonso C.L."/>
            <person name="Miller P.J."/>
            <person name="Scott M.A."/>
            <person name="Spackman E."/>
            <person name="Goraichik I."/>
            <person name="Dimitrov K.M."/>
            <person name="Suarez D.L."/>
            <person name="Swayne D.E."/>
        </authorList>
    </citation>
    <scope>NUCLEOTIDE SEQUENCE [LARGE SCALE GENOMIC DNA]</scope>
    <source>
        <strain evidence="4">LMG 28154</strain>
    </source>
</reference>
<dbReference type="PROSITE" id="PS00061">
    <property type="entry name" value="ADH_SHORT"/>
    <property type="match status" value="1"/>
</dbReference>
<dbReference type="Proteomes" id="UP000198460">
    <property type="component" value="Unassembled WGS sequence"/>
</dbReference>